<feature type="transmembrane region" description="Helical" evidence="1">
    <location>
        <begin position="346"/>
        <end position="368"/>
    </location>
</feature>
<feature type="transmembrane region" description="Helical" evidence="1">
    <location>
        <begin position="48"/>
        <end position="68"/>
    </location>
</feature>
<organism evidence="2 3">
    <name type="scientific">Triparma strigata</name>
    <dbReference type="NCBI Taxonomy" id="1606541"/>
    <lineage>
        <taxon>Eukaryota</taxon>
        <taxon>Sar</taxon>
        <taxon>Stramenopiles</taxon>
        <taxon>Ochrophyta</taxon>
        <taxon>Bolidophyceae</taxon>
        <taxon>Parmales</taxon>
        <taxon>Triparmaceae</taxon>
        <taxon>Triparma</taxon>
    </lineage>
</organism>
<evidence type="ECO:0000256" key="1">
    <source>
        <dbReference type="SAM" id="Phobius"/>
    </source>
</evidence>
<sequence>MALILSSHLISSASIALLHLITMYKALVQINDDSNNISFENADTSASFIGYQIIYALFSIVVVFFILYRNCYHKEKDMSFDQPSLASCWLLISALSIYMVLTVRLLKPPSNIPLPNVPVPPSEYYYQGVIAWDFGPKEFPYFENEITGITKPWNMANFTGNRAFEFEPNSFIHFAWGFIAIFFYIPILSPPSASLRLLCDLVGSCMFPFYPSYNVVKRFLKKSETIVASSLANNGLEWAAGALLGNLLGVTLVLWKDYKSLKALELGAEDPQARLTSSGVRRFSLSLPPPSKVVDFAISVTHKLPRPFITFLHTVPWIAACALQLVCFAMVYLYTSYWEGSTTNDMLALAAMWIIALWGVMHFTRVFVMSVEPKDDDWRRVGKHEEGSEGGHEL</sequence>
<dbReference type="EMBL" id="BRXY01000197">
    <property type="protein sequence ID" value="GMH76445.1"/>
    <property type="molecule type" value="Genomic_DNA"/>
</dbReference>
<dbReference type="OrthoDB" id="10661144at2759"/>
<gene>
    <name evidence="2" type="ORF">TrST_g1977</name>
</gene>
<keyword evidence="3" id="KW-1185">Reference proteome</keyword>
<accession>A0A9W7EFV5</accession>
<protein>
    <submittedName>
        <fullName evidence="2">Uncharacterized protein</fullName>
    </submittedName>
</protein>
<evidence type="ECO:0000313" key="2">
    <source>
        <dbReference type="EMBL" id="GMH76445.1"/>
    </source>
</evidence>
<dbReference type="AlphaFoldDB" id="A0A9W7EFV5"/>
<feature type="transmembrane region" description="Helical" evidence="1">
    <location>
        <begin position="171"/>
        <end position="188"/>
    </location>
</feature>
<proteinExistence type="predicted"/>
<feature type="transmembrane region" description="Helical" evidence="1">
    <location>
        <begin position="308"/>
        <end position="334"/>
    </location>
</feature>
<keyword evidence="1" id="KW-0812">Transmembrane</keyword>
<name>A0A9W7EFV5_9STRA</name>
<comment type="caution">
    <text evidence="2">The sequence shown here is derived from an EMBL/GenBank/DDBJ whole genome shotgun (WGS) entry which is preliminary data.</text>
</comment>
<evidence type="ECO:0000313" key="3">
    <source>
        <dbReference type="Proteomes" id="UP001165085"/>
    </source>
</evidence>
<keyword evidence="1" id="KW-0472">Membrane</keyword>
<keyword evidence="1" id="KW-1133">Transmembrane helix</keyword>
<dbReference type="Proteomes" id="UP001165085">
    <property type="component" value="Unassembled WGS sequence"/>
</dbReference>
<feature type="transmembrane region" description="Helical" evidence="1">
    <location>
        <begin position="236"/>
        <end position="255"/>
    </location>
</feature>
<feature type="transmembrane region" description="Helical" evidence="1">
    <location>
        <begin position="9"/>
        <end position="28"/>
    </location>
</feature>
<reference evidence="3" key="1">
    <citation type="journal article" date="2023" name="Commun. Biol.">
        <title>Genome analysis of Parmales, the sister group of diatoms, reveals the evolutionary specialization of diatoms from phago-mixotrophs to photoautotrophs.</title>
        <authorList>
            <person name="Ban H."/>
            <person name="Sato S."/>
            <person name="Yoshikawa S."/>
            <person name="Yamada K."/>
            <person name="Nakamura Y."/>
            <person name="Ichinomiya M."/>
            <person name="Sato N."/>
            <person name="Blanc-Mathieu R."/>
            <person name="Endo H."/>
            <person name="Kuwata A."/>
            <person name="Ogata H."/>
        </authorList>
    </citation>
    <scope>NUCLEOTIDE SEQUENCE [LARGE SCALE GENOMIC DNA]</scope>
    <source>
        <strain evidence="3">NIES 3701</strain>
    </source>
</reference>